<reference evidence="1" key="3">
    <citation type="submission" date="2019-06" db="EMBL/GenBank/DDBJ databases">
        <title>A comparative analysis of the Nautiliaceae.</title>
        <authorList>
            <person name="Grosche A."/>
            <person name="Smedile F."/>
            <person name="Vetriani C."/>
        </authorList>
    </citation>
    <scope>NUCLEOTIDE SEQUENCE</scope>
    <source>
        <strain evidence="1">TB6</strain>
    </source>
</reference>
<reference evidence="2 3" key="2">
    <citation type="submission" date="2018-11" db="EMBL/GenBank/DDBJ databases">
        <title>Genomic Encyclopedia of Type Strains, Phase IV (KMG-IV): sequencing the most valuable type-strain genomes for metagenomic binning, comparative biology and taxonomic classification.</title>
        <authorList>
            <person name="Goeker M."/>
        </authorList>
    </citation>
    <scope>NUCLEOTIDE SEQUENCE [LARGE SCALE GENOMIC DNA]</scope>
    <source>
        <strain evidence="2 3">DSM 27783</strain>
    </source>
</reference>
<reference evidence="4" key="1">
    <citation type="submission" date="2018-03" db="EMBL/GenBank/DDBJ databases">
        <title>A comparative analysis of the Nautiliaceae.</title>
        <authorList>
            <person name="Grosche A."/>
            <person name="Smedile F."/>
            <person name="Vetriani C."/>
        </authorList>
    </citation>
    <scope>NUCLEOTIDE SEQUENCE [LARGE SCALE GENOMIC DNA]</scope>
    <source>
        <strain evidence="4">TB6</strain>
    </source>
</reference>
<evidence type="ECO:0000313" key="4">
    <source>
        <dbReference type="Proteomes" id="UP000298805"/>
    </source>
</evidence>
<dbReference type="EMBL" id="CP027432">
    <property type="protein sequence ID" value="QCI27794.1"/>
    <property type="molecule type" value="Genomic_DNA"/>
</dbReference>
<accession>A0AAJ4RCQ2</accession>
<evidence type="ECO:0000313" key="1">
    <source>
        <dbReference type="EMBL" id="QCI27794.1"/>
    </source>
</evidence>
<evidence type="ECO:0000313" key="2">
    <source>
        <dbReference type="EMBL" id="ROR40031.1"/>
    </source>
</evidence>
<proteinExistence type="predicted"/>
<dbReference type="Proteomes" id="UP000298805">
    <property type="component" value="Chromosome"/>
</dbReference>
<dbReference type="AlphaFoldDB" id="A0AAJ4RCQ2"/>
<name>A0AAJ4RCQ2_9BACT</name>
<gene>
    <name evidence="1" type="ORF">C6V80_02085</name>
    <name evidence="2" type="ORF">EDC58_1011</name>
</gene>
<protein>
    <submittedName>
        <fullName evidence="2">Uncharacterized protein</fullName>
    </submittedName>
</protein>
<keyword evidence="4" id="KW-1185">Reference proteome</keyword>
<evidence type="ECO:0000313" key="3">
    <source>
        <dbReference type="Proteomes" id="UP000272781"/>
    </source>
</evidence>
<dbReference type="EMBL" id="RJVK01000002">
    <property type="protein sequence ID" value="ROR40031.1"/>
    <property type="molecule type" value="Genomic_DNA"/>
</dbReference>
<dbReference type="RefSeq" id="WP_123352415.1">
    <property type="nucleotide sequence ID" value="NZ_CP027432.2"/>
</dbReference>
<dbReference type="Proteomes" id="UP000272781">
    <property type="component" value="Unassembled WGS sequence"/>
</dbReference>
<sequence length="167" mass="20106">MRFFLIFLFVFSFLKADILKDFFEKKYNNLCTYQNIQKYKDENILSLIGFSCVKLDKIYLLPFITNKLKKTDIGRKNSIYFSTIYLQKKLLMAYFFDNYSLDGFSFPKSDYILSVIFDKIKHHKYEKIGNIYIIDNGDIIYNIFKKEDKIVIDEIKGGKVIKKHWFR</sequence>
<organism evidence="2 3">
    <name type="scientific">Caminibacter pacificus</name>
    <dbReference type="NCBI Taxonomy" id="1424653"/>
    <lineage>
        <taxon>Bacteria</taxon>
        <taxon>Pseudomonadati</taxon>
        <taxon>Campylobacterota</taxon>
        <taxon>Epsilonproteobacteria</taxon>
        <taxon>Nautiliales</taxon>
        <taxon>Nautiliaceae</taxon>
        <taxon>Caminibacter</taxon>
    </lineage>
</organism>